<sequence length="209" mass="23077">MARVEKLGCSGGEGQVVEVVVGVDGKGAIECRICQEEGEEDAMDSPCACTGTLKFAHRKCIQRWCNKKGNITCEICNQVYSPNYVLPPTKCCSDEMAIDLRQSWVGRIDPHDSHFLAIAIAEQQLMHAEFDDCVSSNSSGATCCRTIALILMFLLLVRHVIVIVRDVSMLQDATVLFSVSSNGLVCHLIFFTCLCYYLAFGLVFVSRYT</sequence>
<protein>
    <submittedName>
        <fullName evidence="1">Uncharacterized protein</fullName>
    </submittedName>
</protein>
<organism evidence="1 2">
    <name type="scientific">Avena sativa</name>
    <name type="common">Oat</name>
    <dbReference type="NCBI Taxonomy" id="4498"/>
    <lineage>
        <taxon>Eukaryota</taxon>
        <taxon>Viridiplantae</taxon>
        <taxon>Streptophyta</taxon>
        <taxon>Embryophyta</taxon>
        <taxon>Tracheophyta</taxon>
        <taxon>Spermatophyta</taxon>
        <taxon>Magnoliopsida</taxon>
        <taxon>Liliopsida</taxon>
        <taxon>Poales</taxon>
        <taxon>Poaceae</taxon>
        <taxon>BOP clade</taxon>
        <taxon>Pooideae</taxon>
        <taxon>Poodae</taxon>
        <taxon>Poeae</taxon>
        <taxon>Poeae Chloroplast Group 1 (Aveneae type)</taxon>
        <taxon>Aveninae</taxon>
        <taxon>Avena</taxon>
    </lineage>
</organism>
<name>A0ACD5WMS5_AVESA</name>
<reference evidence="1" key="2">
    <citation type="submission" date="2025-09" db="UniProtKB">
        <authorList>
            <consortium name="EnsemblPlants"/>
        </authorList>
    </citation>
    <scope>IDENTIFICATION</scope>
</reference>
<reference evidence="1" key="1">
    <citation type="submission" date="2021-05" db="EMBL/GenBank/DDBJ databases">
        <authorList>
            <person name="Scholz U."/>
            <person name="Mascher M."/>
            <person name="Fiebig A."/>
        </authorList>
    </citation>
    <scope>NUCLEOTIDE SEQUENCE [LARGE SCALE GENOMIC DNA]</scope>
</reference>
<dbReference type="EnsemblPlants" id="AVESA.00010b.r2.4AG0641750.2">
    <property type="protein sequence ID" value="AVESA.00010b.r2.4AG0641750.2.CDS"/>
    <property type="gene ID" value="AVESA.00010b.r2.4AG0641750"/>
</dbReference>
<proteinExistence type="predicted"/>
<dbReference type="Proteomes" id="UP001732700">
    <property type="component" value="Chromosome 4A"/>
</dbReference>
<accession>A0ACD5WMS5</accession>
<keyword evidence="2" id="KW-1185">Reference proteome</keyword>
<evidence type="ECO:0000313" key="2">
    <source>
        <dbReference type="Proteomes" id="UP001732700"/>
    </source>
</evidence>
<evidence type="ECO:0000313" key="1">
    <source>
        <dbReference type="EnsemblPlants" id="AVESA.00010b.r2.4AG0641750.2.CDS"/>
    </source>
</evidence>